<dbReference type="Proteomes" id="UP000694845">
    <property type="component" value="Unplaced"/>
</dbReference>
<dbReference type="RefSeq" id="XP_022110397.1">
    <property type="nucleotide sequence ID" value="XM_022254705.1"/>
</dbReference>
<dbReference type="GO" id="GO:0034625">
    <property type="term" value="P:fatty acid elongation, monounsaturated fatty acid"/>
    <property type="evidence" value="ECO:0007669"/>
    <property type="project" value="TreeGrafter"/>
</dbReference>
<evidence type="ECO:0000256" key="2">
    <source>
        <dbReference type="ARBA" id="ARBA00022516"/>
    </source>
</evidence>
<evidence type="ECO:0000256" key="10">
    <source>
        <dbReference type="RuleBase" id="RU361115"/>
    </source>
</evidence>
<dbReference type="InterPro" id="IPR002076">
    <property type="entry name" value="ELO_fam"/>
</dbReference>
<dbReference type="GO" id="GO:0005789">
    <property type="term" value="C:endoplasmic reticulum membrane"/>
    <property type="evidence" value="ECO:0007669"/>
    <property type="project" value="TreeGrafter"/>
</dbReference>
<keyword evidence="5 10" id="KW-0276">Fatty acid metabolism</keyword>
<organism evidence="11 13">
    <name type="scientific">Acanthaster planci</name>
    <name type="common">Crown-of-thorns starfish</name>
    <dbReference type="NCBI Taxonomy" id="133434"/>
    <lineage>
        <taxon>Eukaryota</taxon>
        <taxon>Metazoa</taxon>
        <taxon>Echinodermata</taxon>
        <taxon>Eleutherozoa</taxon>
        <taxon>Asterozoa</taxon>
        <taxon>Asteroidea</taxon>
        <taxon>Valvatacea</taxon>
        <taxon>Valvatida</taxon>
        <taxon>Acanthasteridae</taxon>
        <taxon>Acanthaster</taxon>
    </lineage>
</organism>
<evidence type="ECO:0000256" key="7">
    <source>
        <dbReference type="ARBA" id="ARBA00023098"/>
    </source>
</evidence>
<dbReference type="RefSeq" id="XP_022110398.1">
    <property type="nucleotide sequence ID" value="XM_022254706.1"/>
</dbReference>
<evidence type="ECO:0000256" key="5">
    <source>
        <dbReference type="ARBA" id="ARBA00022832"/>
    </source>
</evidence>
<keyword evidence="11" id="KW-1185">Reference proteome</keyword>
<sequence>MAAAVQWLDKLIEDNADPRVADWPLMQTPIPGTTMVILYLIVVWIGPKLMKNRAPYNLKSVLLVFNFIMVVLSFYTLWEFCMSGWLTGYTLGCQLVDYSMNPKALRMANVCWVFYVSKFVEMLDTVFFILRKKNNQISFLHVFHHALMPFSWWIGVKFVPGGFGTFHAMLNSFIHFMMYIYYFLAALGPTFQKFLWWKKYMTKMQLTQFALCMVHSAQLLFIECAYPKFFACIIWSYGFIFFIMFMDFYFKTYKKSASLAAKKSEQNGVDKSKVH</sequence>
<keyword evidence="2 10" id="KW-0444">Lipid biosynthesis</keyword>
<keyword evidence="6 10" id="KW-1133">Transmembrane helix</keyword>
<keyword evidence="7 10" id="KW-0443">Lipid metabolism</keyword>
<evidence type="ECO:0000256" key="8">
    <source>
        <dbReference type="ARBA" id="ARBA00023136"/>
    </source>
</evidence>
<feature type="transmembrane region" description="Helical" evidence="10">
    <location>
        <begin position="112"/>
        <end position="130"/>
    </location>
</feature>
<dbReference type="KEGG" id="aplc:110989975"/>
<keyword evidence="3 10" id="KW-0808">Transferase</keyword>
<evidence type="ECO:0000256" key="4">
    <source>
        <dbReference type="ARBA" id="ARBA00022692"/>
    </source>
</evidence>
<keyword evidence="9 10" id="KW-0275">Fatty acid biosynthesis</keyword>
<comment type="subcellular location">
    <subcellularLocation>
        <location evidence="1">Membrane</location>
        <topology evidence="1">Multi-pass membrane protein</topology>
    </subcellularLocation>
</comment>
<dbReference type="PANTHER" id="PTHR11157">
    <property type="entry name" value="FATTY ACID ACYL TRANSFERASE-RELATED"/>
    <property type="match status" value="1"/>
</dbReference>
<gene>
    <name evidence="12 13" type="primary">LOC110989975</name>
</gene>
<feature type="transmembrane region" description="Helical" evidence="10">
    <location>
        <begin position="228"/>
        <end position="250"/>
    </location>
</feature>
<comment type="similarity">
    <text evidence="10">Belongs to the ELO family.</text>
</comment>
<dbReference type="PANTHER" id="PTHR11157:SF69">
    <property type="entry name" value="ELONGATION OF VERY LONG CHAIN FATTY ACIDS PROTEIN 7"/>
    <property type="match status" value="1"/>
</dbReference>
<evidence type="ECO:0000256" key="3">
    <source>
        <dbReference type="ARBA" id="ARBA00022679"/>
    </source>
</evidence>
<dbReference type="GeneID" id="110989975"/>
<evidence type="ECO:0000256" key="9">
    <source>
        <dbReference type="ARBA" id="ARBA00023160"/>
    </source>
</evidence>
<feature type="transmembrane region" description="Helical" evidence="10">
    <location>
        <begin position="137"/>
        <end position="154"/>
    </location>
</feature>
<evidence type="ECO:0000313" key="12">
    <source>
        <dbReference type="RefSeq" id="XP_022110397.1"/>
    </source>
</evidence>
<evidence type="ECO:0000313" key="11">
    <source>
        <dbReference type="Proteomes" id="UP000694845"/>
    </source>
</evidence>
<dbReference type="GO" id="GO:0042761">
    <property type="term" value="P:very long-chain fatty acid biosynthetic process"/>
    <property type="evidence" value="ECO:0007669"/>
    <property type="project" value="TreeGrafter"/>
</dbReference>
<protein>
    <recommendedName>
        <fullName evidence="10">Elongation of very long chain fatty acids protein</fullName>
        <ecNumber evidence="10">2.3.1.199</ecNumber>
    </recommendedName>
    <alternativeName>
        <fullName evidence="10">Very-long-chain 3-oxoacyl-CoA synthase</fullName>
    </alternativeName>
</protein>
<accession>A0A8B7ZXX9</accession>
<reference evidence="12 13" key="1">
    <citation type="submission" date="2025-04" db="UniProtKB">
        <authorList>
            <consortium name="RefSeq"/>
        </authorList>
    </citation>
    <scope>IDENTIFICATION</scope>
</reference>
<dbReference type="GO" id="GO:0030148">
    <property type="term" value="P:sphingolipid biosynthetic process"/>
    <property type="evidence" value="ECO:0007669"/>
    <property type="project" value="TreeGrafter"/>
</dbReference>
<feature type="transmembrane region" description="Helical" evidence="10">
    <location>
        <begin position="166"/>
        <end position="185"/>
    </location>
</feature>
<evidence type="ECO:0000313" key="13">
    <source>
        <dbReference type="RefSeq" id="XP_022110398.1"/>
    </source>
</evidence>
<proteinExistence type="inferred from homology"/>
<name>A0A8B7ZXX9_ACAPL</name>
<feature type="transmembrane region" description="Helical" evidence="10">
    <location>
        <begin position="28"/>
        <end position="46"/>
    </location>
</feature>
<feature type="transmembrane region" description="Helical" evidence="10">
    <location>
        <begin position="58"/>
        <end position="78"/>
    </location>
</feature>
<evidence type="ECO:0000256" key="6">
    <source>
        <dbReference type="ARBA" id="ARBA00022989"/>
    </source>
</evidence>
<dbReference type="OMA" id="EFMQNAD"/>
<dbReference type="GO" id="GO:0009922">
    <property type="term" value="F:fatty acid elongase activity"/>
    <property type="evidence" value="ECO:0007669"/>
    <property type="project" value="UniProtKB-EC"/>
</dbReference>
<keyword evidence="8 10" id="KW-0472">Membrane</keyword>
<dbReference type="InterPro" id="IPR030457">
    <property type="entry name" value="ELO_CS"/>
</dbReference>
<comment type="catalytic activity">
    <reaction evidence="10">
        <text>a very-long-chain acyl-CoA + malonyl-CoA + H(+) = a very-long-chain 3-oxoacyl-CoA + CO2 + CoA</text>
        <dbReference type="Rhea" id="RHEA:32727"/>
        <dbReference type="ChEBI" id="CHEBI:15378"/>
        <dbReference type="ChEBI" id="CHEBI:16526"/>
        <dbReference type="ChEBI" id="CHEBI:57287"/>
        <dbReference type="ChEBI" id="CHEBI:57384"/>
        <dbReference type="ChEBI" id="CHEBI:90725"/>
        <dbReference type="ChEBI" id="CHEBI:90736"/>
        <dbReference type="EC" id="2.3.1.199"/>
    </reaction>
</comment>
<dbReference type="AlphaFoldDB" id="A0A8B7ZXX9"/>
<dbReference type="GO" id="GO:0019367">
    <property type="term" value="P:fatty acid elongation, saturated fatty acid"/>
    <property type="evidence" value="ECO:0007669"/>
    <property type="project" value="TreeGrafter"/>
</dbReference>
<dbReference type="GO" id="GO:0034626">
    <property type="term" value="P:fatty acid elongation, polyunsaturated fatty acid"/>
    <property type="evidence" value="ECO:0007669"/>
    <property type="project" value="TreeGrafter"/>
</dbReference>
<dbReference type="OrthoDB" id="434092at2759"/>
<evidence type="ECO:0000256" key="1">
    <source>
        <dbReference type="ARBA" id="ARBA00004141"/>
    </source>
</evidence>
<dbReference type="Pfam" id="PF01151">
    <property type="entry name" value="ELO"/>
    <property type="match status" value="1"/>
</dbReference>
<dbReference type="EC" id="2.3.1.199" evidence="10"/>
<dbReference type="PROSITE" id="PS01188">
    <property type="entry name" value="ELO"/>
    <property type="match status" value="1"/>
</dbReference>
<keyword evidence="4 10" id="KW-0812">Transmembrane</keyword>